<dbReference type="RefSeq" id="WP_324695997.1">
    <property type="nucleotide sequence ID" value="NZ_JAYMYJ010000118.1"/>
</dbReference>
<protein>
    <submittedName>
        <fullName evidence="1">Uncharacterized protein</fullName>
    </submittedName>
</protein>
<dbReference type="EMBL" id="JAYMYJ010000118">
    <property type="protein sequence ID" value="MEB4591982.1"/>
    <property type="molecule type" value="Genomic_DNA"/>
</dbReference>
<keyword evidence="2" id="KW-1185">Reference proteome</keyword>
<sequence>MRDEYKREDLGKGVRGKYHQAYQNGTNIVRLDADIAKHFKDSESVNRALRSLIGQAGESSAPVTS</sequence>
<evidence type="ECO:0000313" key="2">
    <source>
        <dbReference type="Proteomes" id="UP001308005"/>
    </source>
</evidence>
<gene>
    <name evidence="1" type="ORF">VSS37_13395</name>
</gene>
<name>A0ABU6D0V2_9GAMM</name>
<proteinExistence type="predicted"/>
<comment type="caution">
    <text evidence="1">The sequence shown here is derived from an EMBL/GenBank/DDBJ whole genome shotgun (WGS) entry which is preliminary data.</text>
</comment>
<accession>A0ABU6D0V2</accession>
<dbReference type="Proteomes" id="UP001308005">
    <property type="component" value="Unassembled WGS sequence"/>
</dbReference>
<evidence type="ECO:0000313" key="1">
    <source>
        <dbReference type="EMBL" id="MEB4591982.1"/>
    </source>
</evidence>
<organism evidence="1 2">
    <name type="scientific">Candidatus Thiothrix phosphatis</name>
    <dbReference type="NCBI Taxonomy" id="3112415"/>
    <lineage>
        <taxon>Bacteria</taxon>
        <taxon>Pseudomonadati</taxon>
        <taxon>Pseudomonadota</taxon>
        <taxon>Gammaproteobacteria</taxon>
        <taxon>Thiotrichales</taxon>
        <taxon>Thiotrichaceae</taxon>
        <taxon>Thiothrix</taxon>
    </lineage>
</organism>
<reference evidence="2" key="1">
    <citation type="submission" date="2023-07" db="EMBL/GenBank/DDBJ databases">
        <title>The carbon used by Thiothrix.</title>
        <authorList>
            <person name="Chen L."/>
        </authorList>
    </citation>
    <scope>NUCLEOTIDE SEQUENCE [LARGE SCALE GENOMIC DNA]</scope>
</reference>